<evidence type="ECO:0000313" key="2">
    <source>
        <dbReference type="EMBL" id="SJL13218.1"/>
    </source>
</evidence>
<proteinExistence type="predicted"/>
<protein>
    <submittedName>
        <fullName evidence="2">Uncharacterized protein</fullName>
    </submittedName>
</protein>
<evidence type="ECO:0000256" key="1">
    <source>
        <dbReference type="SAM" id="MobiDB-lite"/>
    </source>
</evidence>
<reference evidence="3" key="1">
    <citation type="journal article" date="2017" name="Nat. Ecol. Evol.">
        <title>Genome expansion and lineage-specific genetic innovations in the forest pathogenic fungi Armillaria.</title>
        <authorList>
            <person name="Sipos G."/>
            <person name="Prasanna A.N."/>
            <person name="Walter M.C."/>
            <person name="O'Connor E."/>
            <person name="Balint B."/>
            <person name="Krizsan K."/>
            <person name="Kiss B."/>
            <person name="Hess J."/>
            <person name="Varga T."/>
            <person name="Slot J."/>
            <person name="Riley R."/>
            <person name="Boka B."/>
            <person name="Rigling D."/>
            <person name="Barry K."/>
            <person name="Lee J."/>
            <person name="Mihaltcheva S."/>
            <person name="LaButti K."/>
            <person name="Lipzen A."/>
            <person name="Waldron R."/>
            <person name="Moloney N.M."/>
            <person name="Sperisen C."/>
            <person name="Kredics L."/>
            <person name="Vagvoelgyi C."/>
            <person name="Patrignani A."/>
            <person name="Fitzpatrick D."/>
            <person name="Nagy I."/>
            <person name="Doyle S."/>
            <person name="Anderson J.B."/>
            <person name="Grigoriev I.V."/>
            <person name="Gueldener U."/>
            <person name="Muensterkoetter M."/>
            <person name="Nagy L.G."/>
        </authorList>
    </citation>
    <scope>NUCLEOTIDE SEQUENCE [LARGE SCALE GENOMIC DNA]</scope>
    <source>
        <strain evidence="3">C18/9</strain>
    </source>
</reference>
<feature type="region of interest" description="Disordered" evidence="1">
    <location>
        <begin position="400"/>
        <end position="442"/>
    </location>
</feature>
<dbReference type="OrthoDB" id="2683861at2759"/>
<dbReference type="AlphaFoldDB" id="A0A284RWU2"/>
<organism evidence="2 3">
    <name type="scientific">Armillaria ostoyae</name>
    <name type="common">Armillaria root rot fungus</name>
    <dbReference type="NCBI Taxonomy" id="47428"/>
    <lineage>
        <taxon>Eukaryota</taxon>
        <taxon>Fungi</taxon>
        <taxon>Dikarya</taxon>
        <taxon>Basidiomycota</taxon>
        <taxon>Agaricomycotina</taxon>
        <taxon>Agaricomycetes</taxon>
        <taxon>Agaricomycetidae</taxon>
        <taxon>Agaricales</taxon>
        <taxon>Marasmiineae</taxon>
        <taxon>Physalacriaceae</taxon>
        <taxon>Armillaria</taxon>
    </lineage>
</organism>
<keyword evidence="3" id="KW-1185">Reference proteome</keyword>
<gene>
    <name evidence="2" type="ORF">ARMOST_16657</name>
</gene>
<dbReference type="Proteomes" id="UP000219338">
    <property type="component" value="Unassembled WGS sequence"/>
</dbReference>
<evidence type="ECO:0000313" key="3">
    <source>
        <dbReference type="Proteomes" id="UP000219338"/>
    </source>
</evidence>
<dbReference type="EMBL" id="FUEG01000019">
    <property type="protein sequence ID" value="SJL13218.1"/>
    <property type="molecule type" value="Genomic_DNA"/>
</dbReference>
<sequence>MGRTRIEPTAIPWKQSSHRSQALQNCPHDLAYSLIIESYNSSSSSPDSSIDALSAVSPVSTDANAEDLSILSHRNRKTSEAQTAILKQLLPDYHHHSANGLLRKFRARVNFRWAQRFPETYRCYLLDRDEGIRLIPPEFEGVFNSPTDVPYPKMSEGVLDFGPGVPCYDKCPLVRQEDIPDYKEILTILLKLLRQRRNMKKERELIRAFKNGTLKSSDLTEDGKIAVIDSLYREFGNMFRNVVEYLGWGVVIIAGGIDPRTGRIRTVGYNYGCTAANGKDFIGSFNDAAEAGYIPGTNEGESRDFSQYYGLPFMLHMKKVHLSRNGPPPTTQQKEYVESPADVDPATLVTEDSEDLIQAPVEVSAPVPLPPVFSSVPSDGMPSTSVPSYSIPSHPLPATALTPPSVSSPLPPTTMPHPQGTTFISPQPDAVSSSFASETPMDTSSDNLTSSWAYSHSIDSVIDNDLAHFGADVDYSSRMDIDTISPSQSLDFSHLSWNTEMPDTKDDNLAHVMEALGLGDMFVSDTATDRSTCITESSSTTLQLCASPDLQSPLSDQPTADVIMDNTEAAADCHTTPKSDVLSAPSLPPSLPDIVNLPRLPRQRKAPPPREVTTLCGAEQELGPPQWHQESLMALQDHSLGPDWIGLVEKWYQLESSMWKIKANTEGKYPLWKRRPQELNEWLNGSRQFNAEVFISDPSRYGTQLVDWWNHLNPVWRRSNDKSGFPRPDYSKSLKCLRKGGHQGIVTIVFGLFWWGRACSGTEQLWHRMVEDVSKTIDVLV</sequence>
<feature type="compositionally biased region" description="Polar residues" evidence="1">
    <location>
        <begin position="419"/>
        <end position="442"/>
    </location>
</feature>
<name>A0A284RWU2_ARMOS</name>
<dbReference type="STRING" id="47428.A0A284RWU2"/>
<accession>A0A284RWU2</accession>